<comment type="caution">
    <text evidence="2">The sequence shown here is derived from an EMBL/GenBank/DDBJ whole genome shotgun (WGS) entry which is preliminary data.</text>
</comment>
<dbReference type="OrthoDB" id="6052368at2"/>
<protein>
    <submittedName>
        <fullName evidence="2">Uncharacterized protein</fullName>
    </submittedName>
</protein>
<evidence type="ECO:0000313" key="2">
    <source>
        <dbReference type="EMBL" id="KRG43202.1"/>
    </source>
</evidence>
<name>A0A0R0ALX2_9GAMM</name>
<dbReference type="Proteomes" id="UP000050836">
    <property type="component" value="Unassembled WGS sequence"/>
</dbReference>
<dbReference type="RefSeq" id="WP_054657756.1">
    <property type="nucleotide sequence ID" value="NZ_BAZI01000036.1"/>
</dbReference>
<sequence>MSTQQLANDVSAPASLPLRALHCLLYVAAREHRRAILLRGRSAGEHSKNQKRRSRRMGVASRMAEAFARDTAAEARA</sequence>
<evidence type="ECO:0000256" key="1">
    <source>
        <dbReference type="SAM" id="MobiDB-lite"/>
    </source>
</evidence>
<dbReference type="AlphaFoldDB" id="A0A0R0ALX2"/>
<dbReference type="EMBL" id="LLXS01000014">
    <property type="protein sequence ID" value="KRG43202.1"/>
    <property type="molecule type" value="Genomic_DNA"/>
</dbReference>
<gene>
    <name evidence="2" type="ORF">ARC78_07495</name>
</gene>
<accession>A0A0R0ALX2</accession>
<feature type="region of interest" description="Disordered" evidence="1">
    <location>
        <begin position="40"/>
        <end position="62"/>
    </location>
</feature>
<reference evidence="2 3" key="1">
    <citation type="submission" date="2015-10" db="EMBL/GenBank/DDBJ databases">
        <title>Genome sequencing and analysis of members of genus Stenotrophomonas.</title>
        <authorList>
            <person name="Patil P.P."/>
            <person name="Midha S."/>
            <person name="Patil P.B."/>
        </authorList>
    </citation>
    <scope>NUCLEOTIDE SEQUENCE [LARGE SCALE GENOMIC DNA]</scope>
    <source>
        <strain evidence="2 3">JCM 9942</strain>
    </source>
</reference>
<proteinExistence type="predicted"/>
<organism evidence="2 3">
    <name type="scientific">Stenotrophomonas pictorum JCM 9942</name>
    <dbReference type="NCBI Taxonomy" id="1236960"/>
    <lineage>
        <taxon>Bacteria</taxon>
        <taxon>Pseudomonadati</taxon>
        <taxon>Pseudomonadota</taxon>
        <taxon>Gammaproteobacteria</taxon>
        <taxon>Lysobacterales</taxon>
        <taxon>Lysobacteraceae</taxon>
        <taxon>Stenotrophomonas</taxon>
    </lineage>
</organism>
<keyword evidence="3" id="KW-1185">Reference proteome</keyword>
<evidence type="ECO:0000313" key="3">
    <source>
        <dbReference type="Proteomes" id="UP000050836"/>
    </source>
</evidence>